<accession>A0ABV5L0V6</accession>
<protein>
    <submittedName>
        <fullName evidence="2">Uncharacterized protein</fullName>
    </submittedName>
</protein>
<organism evidence="2 3">
    <name type="scientific">Paenibacillus aurantiacus</name>
    <dbReference type="NCBI Taxonomy" id="1936118"/>
    <lineage>
        <taxon>Bacteria</taxon>
        <taxon>Bacillati</taxon>
        <taxon>Bacillota</taxon>
        <taxon>Bacilli</taxon>
        <taxon>Bacillales</taxon>
        <taxon>Paenibacillaceae</taxon>
        <taxon>Paenibacillus</taxon>
    </lineage>
</organism>
<comment type="caution">
    <text evidence="2">The sequence shown here is derived from an EMBL/GenBank/DDBJ whole genome shotgun (WGS) entry which is preliminary data.</text>
</comment>
<dbReference type="EMBL" id="JBHMDO010000056">
    <property type="protein sequence ID" value="MFB9331104.1"/>
    <property type="molecule type" value="Genomic_DNA"/>
</dbReference>
<dbReference type="RefSeq" id="WP_377503121.1">
    <property type="nucleotide sequence ID" value="NZ_JBHMDO010000056.1"/>
</dbReference>
<evidence type="ECO:0000256" key="1">
    <source>
        <dbReference type="SAM" id="MobiDB-lite"/>
    </source>
</evidence>
<feature type="region of interest" description="Disordered" evidence="1">
    <location>
        <begin position="1"/>
        <end position="50"/>
    </location>
</feature>
<sequence length="118" mass="12428">MGVCNNRGDSCEGETGMPGGLCGEGLAKKRDPVNGEMPGGGGGPDSRGMARAAHAAALRVWRTNSNDRVQADRTAFLGVVRNLVTFSLAVARAAGQYQLLLVPSRMSGRVDTFFLFDL</sequence>
<reference evidence="2 3" key="1">
    <citation type="submission" date="2024-09" db="EMBL/GenBank/DDBJ databases">
        <authorList>
            <person name="Sun Q."/>
            <person name="Mori K."/>
        </authorList>
    </citation>
    <scope>NUCLEOTIDE SEQUENCE [LARGE SCALE GENOMIC DNA]</scope>
    <source>
        <strain evidence="2 3">TISTR 2452</strain>
    </source>
</reference>
<gene>
    <name evidence="2" type="ORF">ACFFSY_34655</name>
</gene>
<evidence type="ECO:0000313" key="2">
    <source>
        <dbReference type="EMBL" id="MFB9331104.1"/>
    </source>
</evidence>
<evidence type="ECO:0000313" key="3">
    <source>
        <dbReference type="Proteomes" id="UP001589747"/>
    </source>
</evidence>
<name>A0ABV5L0V6_9BACL</name>
<keyword evidence="3" id="KW-1185">Reference proteome</keyword>
<dbReference type="Proteomes" id="UP001589747">
    <property type="component" value="Unassembled WGS sequence"/>
</dbReference>
<proteinExistence type="predicted"/>